<reference evidence="3" key="1">
    <citation type="submission" date="2015-11" db="EMBL/GenBank/DDBJ databases">
        <authorList>
            <person name="Kumar R."/>
            <person name="Singh D."/>
            <person name="Swarnkar M.K."/>
            <person name="Singh A.K."/>
            <person name="Kumar S."/>
        </authorList>
    </citation>
    <scope>NUCLEOTIDE SEQUENCE [LARGE SCALE GENOMIC DNA]</scope>
    <source>
        <strain evidence="3">ERGS4:06</strain>
    </source>
</reference>
<evidence type="ECO:0000256" key="1">
    <source>
        <dbReference type="SAM" id="MobiDB-lite"/>
    </source>
</evidence>
<reference evidence="2 3" key="2">
    <citation type="journal article" date="2016" name="J. Biotechnol.">
        <title>Complete genome sequence of Arthrobacter alpinus ERGS4:06, a yellow pigmented bacterium tolerant to cold and radiations isolated from Sikkim Himalaya.</title>
        <authorList>
            <person name="Kumar R."/>
            <person name="Singh D."/>
            <person name="Swarnkar M.K."/>
            <person name="Singh A.K."/>
            <person name="Kumar S."/>
        </authorList>
    </citation>
    <scope>NUCLEOTIDE SEQUENCE [LARGE SCALE GENOMIC DNA]</scope>
    <source>
        <strain evidence="2 3">ERGS4:06</strain>
    </source>
</reference>
<name>A0A0S2M0T1_9MICC</name>
<dbReference type="EMBL" id="CP013200">
    <property type="protein sequence ID" value="ALO67295.1"/>
    <property type="molecule type" value="Genomic_DNA"/>
</dbReference>
<gene>
    <name evidence="2" type="ORF">AS189_13270</name>
</gene>
<sequence>MKFQTDVPVITAHLLMEATSLAAYARHLKLAFSQRRPRPHGREGAQYKSLIQEGGENEVFNGKHRQPGPGLS</sequence>
<proteinExistence type="predicted"/>
<accession>A0A0S2M0T1</accession>
<evidence type="ECO:0000313" key="3">
    <source>
        <dbReference type="Proteomes" id="UP000059574"/>
    </source>
</evidence>
<dbReference type="Proteomes" id="UP000059574">
    <property type="component" value="Chromosome"/>
</dbReference>
<protein>
    <submittedName>
        <fullName evidence="2">Uncharacterized protein</fullName>
    </submittedName>
</protein>
<organism evidence="2 3">
    <name type="scientific">Arthrobacter alpinus</name>
    <dbReference type="NCBI Taxonomy" id="656366"/>
    <lineage>
        <taxon>Bacteria</taxon>
        <taxon>Bacillati</taxon>
        <taxon>Actinomycetota</taxon>
        <taxon>Actinomycetes</taxon>
        <taxon>Micrococcales</taxon>
        <taxon>Micrococcaceae</taxon>
        <taxon>Arthrobacter</taxon>
    </lineage>
</organism>
<dbReference type="AlphaFoldDB" id="A0A0S2M0T1"/>
<evidence type="ECO:0000313" key="2">
    <source>
        <dbReference type="EMBL" id="ALO67295.1"/>
    </source>
</evidence>
<feature type="region of interest" description="Disordered" evidence="1">
    <location>
        <begin position="35"/>
        <end position="72"/>
    </location>
</feature>